<gene>
    <name evidence="2" type="ORF">DLL80_23855</name>
</gene>
<protein>
    <recommendedName>
        <fullName evidence="3">Lytic transglycosylase domain-containing protein</fullName>
    </recommendedName>
</protein>
<accession>A0A5V6RMN1</accession>
<comment type="caution">
    <text evidence="2">The sequence shown here is derived from an EMBL/GenBank/DDBJ whole genome shotgun (WGS) entry which is preliminary data.</text>
</comment>
<proteinExistence type="predicted"/>
<evidence type="ECO:0008006" key="3">
    <source>
        <dbReference type="Google" id="ProtNLM"/>
    </source>
</evidence>
<organism evidence="2">
    <name type="scientific">Salmonella newport</name>
    <dbReference type="NCBI Taxonomy" id="108619"/>
    <lineage>
        <taxon>Bacteria</taxon>
        <taxon>Pseudomonadati</taxon>
        <taxon>Pseudomonadota</taxon>
        <taxon>Gammaproteobacteria</taxon>
        <taxon>Enterobacterales</taxon>
        <taxon>Enterobacteriaceae</taxon>
        <taxon>Salmonella</taxon>
    </lineage>
</organism>
<dbReference type="AlphaFoldDB" id="A0A5V6RMN1"/>
<evidence type="ECO:0000313" key="2">
    <source>
        <dbReference type="EMBL" id="EBU8272206.1"/>
    </source>
</evidence>
<name>A0A5V6RMN1_SALNE</name>
<evidence type="ECO:0000256" key="1">
    <source>
        <dbReference type="SAM" id="MobiDB-lite"/>
    </source>
</evidence>
<sequence>MAKRWAEVIASPEYQGMSAQDKANAQSQYFDQVVAPQLSPDQVEEAHNQFYNQYPIGGNNAQTNSTNLPDGANNDSSVLDQVGNTAAGMGRIIAGIPVSLANAGIGVVNTIGEGVQQASNAITGETGQYQPIAPAGYGELDQYLKPRGTAEQIGSDIGATMLAAPAMGAEMVAGETAPLVARVGAAMGRNASASVVPVMAEHNTGQDSSEALKDMAINTLAGTALEGVANQGVDLARRFLPENLGGYSQAQRAAEVVNPDYLQKVLQGGNEEAQQAFRTATTDEAGNSILNPSQVLNPQGGKSYIAAEQRSLAGGSASPYAQRLEQQASGEGIQRAVGDTVTPGQDSTLQNAAQEITAAHKAKINELYNTAKSDAQAELSNSNVSQLKLPSTKQLAIQHLEDNAATGNIKLTPSTRKVLKQFSSDKTKIKNINDLDDWKRTLNEERGKAIRTGDYTSANALGEMVDSLRNEADSVITSINPNAGSLYRDADQYFGQTQADYGKKSILSKISNTANPDAAANALLQGQNAEYNTRQVIDALNRGDIPEAQARAAMLGQGIGESSRQYALDAATSGENFSPTKFVNRLNQYEPQAQLASTVSPRNESAINQALADAVRATRDRATVSTATRDNIINGLTRLAGGSAGASIAGPGGAVVGQEVAARVASGLKSSGLLDKFANKRGLEYVNYLSDPANAAKVDEVLRATTGEGIEAAGKKQVANIIDNLKRSGIVSGINNMIGDQDYSNPYANIPQLNQPTPQPAPQPEPEQKAQAAKTPDRFAGISPQALNLYEAVSDAETGGLDNRWIRTKAPESGLSTAWGPSQLTGTLAKDFRDNHPEIFTKDELDYLDRFIQQANKFKKAKDDDPIYGYGGSGELTSDKDKELYAAINAKMMDERYHETGSLDKTLVGWRGKSNDARYNKKVVESYKKVKAKRSGWSRNKTA</sequence>
<feature type="region of interest" description="Disordered" evidence="1">
    <location>
        <begin position="745"/>
        <end position="776"/>
    </location>
</feature>
<dbReference type="EMBL" id="AAHDHY010000035">
    <property type="protein sequence ID" value="EBU8272206.1"/>
    <property type="molecule type" value="Genomic_DNA"/>
</dbReference>
<reference evidence="2" key="1">
    <citation type="submission" date="2018-05" db="EMBL/GenBank/DDBJ databases">
        <authorList>
            <person name="Ashton P.M."/>
            <person name="Dallman T."/>
            <person name="Nair S."/>
            <person name="De Pinna E."/>
            <person name="Peters T."/>
            <person name="Grant K."/>
        </authorList>
    </citation>
    <scope>NUCLEOTIDE SEQUENCE</scope>
    <source>
        <strain evidence="2">412137</strain>
    </source>
</reference>